<dbReference type="RefSeq" id="WP_090804400.1">
    <property type="nucleotide sequence ID" value="NZ_FNKX01000001.1"/>
</dbReference>
<evidence type="ECO:0000313" key="2">
    <source>
        <dbReference type="EMBL" id="SDR16982.1"/>
    </source>
</evidence>
<gene>
    <name evidence="2" type="ORF">SAMN05445850_3100</name>
</gene>
<evidence type="ECO:0000256" key="1">
    <source>
        <dbReference type="SAM" id="Phobius"/>
    </source>
</evidence>
<dbReference type="EMBL" id="FNKX01000001">
    <property type="protein sequence ID" value="SDR16982.1"/>
    <property type="molecule type" value="Genomic_DNA"/>
</dbReference>
<keyword evidence="1" id="KW-0472">Membrane</keyword>
<accession>A0A1H1GUT0</accession>
<organism evidence="2 3">
    <name type="scientific">Paraburkholderia tuberum</name>
    <dbReference type="NCBI Taxonomy" id="157910"/>
    <lineage>
        <taxon>Bacteria</taxon>
        <taxon>Pseudomonadati</taxon>
        <taxon>Pseudomonadota</taxon>
        <taxon>Betaproteobacteria</taxon>
        <taxon>Burkholderiales</taxon>
        <taxon>Burkholderiaceae</taxon>
        <taxon>Paraburkholderia</taxon>
    </lineage>
</organism>
<proteinExistence type="predicted"/>
<reference evidence="3" key="1">
    <citation type="submission" date="2016-10" db="EMBL/GenBank/DDBJ databases">
        <authorList>
            <person name="Varghese N."/>
            <person name="Submissions S."/>
        </authorList>
    </citation>
    <scope>NUCLEOTIDE SEQUENCE [LARGE SCALE GENOMIC DNA]</scope>
    <source>
        <strain evidence="3">DUS833</strain>
    </source>
</reference>
<feature type="transmembrane region" description="Helical" evidence="1">
    <location>
        <begin position="40"/>
        <end position="60"/>
    </location>
</feature>
<dbReference type="Proteomes" id="UP000199365">
    <property type="component" value="Unassembled WGS sequence"/>
</dbReference>
<protein>
    <submittedName>
        <fullName evidence="2">Uncharacterized protein</fullName>
    </submittedName>
</protein>
<dbReference type="AlphaFoldDB" id="A0A1H1GUT0"/>
<dbReference type="STRING" id="157910.SAMN05445850_3100"/>
<evidence type="ECO:0000313" key="3">
    <source>
        <dbReference type="Proteomes" id="UP000199365"/>
    </source>
</evidence>
<keyword evidence="3" id="KW-1185">Reference proteome</keyword>
<keyword evidence="1" id="KW-1133">Transmembrane helix</keyword>
<sequence length="78" mass="8551">MSSTLGIWALIALACGGLWAFVRSDSAVRRLDMLERSHPVWTWLAMVLLLVCAALVLVYINTDVAPQFTNTTNARGTT</sequence>
<name>A0A1H1GUT0_9BURK</name>
<keyword evidence="1" id="KW-0812">Transmembrane</keyword>